<evidence type="ECO:0000313" key="5">
    <source>
        <dbReference type="Proteomes" id="UP000715095"/>
    </source>
</evidence>
<name>A0ABS2DSK3_9BURK</name>
<accession>A0ABS2DSK3</accession>
<dbReference type="Proteomes" id="UP000715095">
    <property type="component" value="Unassembled WGS sequence"/>
</dbReference>
<dbReference type="PANTHER" id="PTHR33495">
    <property type="entry name" value="ANTI-SIGMA FACTOR ANTAGONIST TM_1081-RELATED-RELATED"/>
    <property type="match status" value="1"/>
</dbReference>
<evidence type="ECO:0000256" key="2">
    <source>
        <dbReference type="RuleBase" id="RU003749"/>
    </source>
</evidence>
<evidence type="ECO:0000259" key="3">
    <source>
        <dbReference type="PROSITE" id="PS50801"/>
    </source>
</evidence>
<feature type="domain" description="STAS" evidence="3">
    <location>
        <begin position="1"/>
        <end position="110"/>
    </location>
</feature>
<dbReference type="InterPro" id="IPR002645">
    <property type="entry name" value="STAS_dom"/>
</dbReference>
<dbReference type="PROSITE" id="PS50801">
    <property type="entry name" value="STAS"/>
    <property type="match status" value="1"/>
</dbReference>
<dbReference type="NCBIfam" id="TIGR00377">
    <property type="entry name" value="ant_ant_sig"/>
    <property type="match status" value="1"/>
</dbReference>
<reference evidence="4 5" key="1">
    <citation type="journal article" date="2021" name="Sci. Rep.">
        <title>The distribution of antibiotic resistance genes in chicken gut microbiota commensals.</title>
        <authorList>
            <person name="Juricova H."/>
            <person name="Matiasovicova J."/>
            <person name="Kubasova T."/>
            <person name="Cejkova D."/>
            <person name="Rychlik I."/>
        </authorList>
    </citation>
    <scope>NUCLEOTIDE SEQUENCE [LARGE SCALE GENOMIC DNA]</scope>
    <source>
        <strain evidence="4 5">An829</strain>
    </source>
</reference>
<comment type="caution">
    <text evidence="4">The sequence shown here is derived from an EMBL/GenBank/DDBJ whole genome shotgun (WGS) entry which is preliminary data.</text>
</comment>
<dbReference type="Gene3D" id="3.30.750.24">
    <property type="entry name" value="STAS domain"/>
    <property type="match status" value="1"/>
</dbReference>
<gene>
    <name evidence="4" type="ORF">H6A60_07435</name>
</gene>
<dbReference type="CDD" id="cd07043">
    <property type="entry name" value="STAS_anti-anti-sigma_factors"/>
    <property type="match status" value="1"/>
</dbReference>
<sequence>MQITNTQEAGTAVLGVAGSLDATSVADFDAAWKLALDEGAEKLVVDLKGVDYISSAGLRGILLLAKTAKAKSVRVGFTGLAGMVADMFKLSGFLSILAVFPDVKTAAESL</sequence>
<dbReference type="SUPFAM" id="SSF52091">
    <property type="entry name" value="SpoIIaa-like"/>
    <property type="match status" value="1"/>
</dbReference>
<dbReference type="RefSeq" id="WP_205102948.1">
    <property type="nucleotide sequence ID" value="NZ_JACJJC010000010.1"/>
</dbReference>
<proteinExistence type="inferred from homology"/>
<dbReference type="InterPro" id="IPR036513">
    <property type="entry name" value="STAS_dom_sf"/>
</dbReference>
<protein>
    <recommendedName>
        <fullName evidence="2">Anti-sigma factor antagonist</fullName>
    </recommendedName>
</protein>
<dbReference type="Pfam" id="PF01740">
    <property type="entry name" value="STAS"/>
    <property type="match status" value="1"/>
</dbReference>
<keyword evidence="5" id="KW-1185">Reference proteome</keyword>
<evidence type="ECO:0000313" key="4">
    <source>
        <dbReference type="EMBL" id="MBM6704313.1"/>
    </source>
</evidence>
<comment type="similarity">
    <text evidence="1 2">Belongs to the anti-sigma-factor antagonist family.</text>
</comment>
<organism evidence="4 5">
    <name type="scientific">Sutterella massiliensis</name>
    <dbReference type="NCBI Taxonomy" id="1816689"/>
    <lineage>
        <taxon>Bacteria</taxon>
        <taxon>Pseudomonadati</taxon>
        <taxon>Pseudomonadota</taxon>
        <taxon>Betaproteobacteria</taxon>
        <taxon>Burkholderiales</taxon>
        <taxon>Sutterellaceae</taxon>
        <taxon>Sutterella</taxon>
    </lineage>
</organism>
<evidence type="ECO:0000256" key="1">
    <source>
        <dbReference type="ARBA" id="ARBA00009013"/>
    </source>
</evidence>
<dbReference type="InterPro" id="IPR003658">
    <property type="entry name" value="Anti-sigma_ant"/>
</dbReference>
<dbReference type="EMBL" id="JACJJC010000010">
    <property type="protein sequence ID" value="MBM6704313.1"/>
    <property type="molecule type" value="Genomic_DNA"/>
</dbReference>